<reference evidence="3" key="2">
    <citation type="journal article" date="2019" name="IMA Fungus">
        <title>Genome sequencing and comparison of five Tilletia species to identify candidate genes for the detection of regulated species infecting wheat.</title>
        <authorList>
            <person name="Nguyen H.D.T."/>
            <person name="Sultana T."/>
            <person name="Kesanakurti P."/>
            <person name="Hambleton S."/>
        </authorList>
    </citation>
    <scope>NUCLEOTIDE SEQUENCE</scope>
    <source>
        <strain evidence="3">DAOMC 238032</strain>
    </source>
</reference>
<sequence length="135" mass="14133">MMDPPAQPSSPTATRAAGPAPHPLSSSRWVESGVLETLYDAQYDRTPMESMGGDSGARAKEAEANFSSGSPLMSVLVSDSQDSSARHSGGRDMSGSQSGSTSSRYRRDSLREDGVERSYENLGLPAGVSAPPHSS</sequence>
<evidence type="ECO:0000313" key="5">
    <source>
        <dbReference type="Proteomes" id="UP000836402"/>
    </source>
</evidence>
<evidence type="ECO:0000313" key="4">
    <source>
        <dbReference type="Proteomes" id="UP000077671"/>
    </source>
</evidence>
<reference evidence="3" key="1">
    <citation type="submission" date="2016-04" db="EMBL/GenBank/DDBJ databases">
        <authorList>
            <person name="Nguyen H.D."/>
            <person name="Kesanakurti P."/>
            <person name="Cullis J."/>
            <person name="Levesque C.A."/>
            <person name="Hambleton S."/>
        </authorList>
    </citation>
    <scope>NUCLEOTIDE SEQUENCE</scope>
    <source>
        <strain evidence="3">DAOMC 238032</strain>
    </source>
</reference>
<evidence type="ECO:0000313" key="2">
    <source>
        <dbReference type="EMBL" id="CAD6919656.1"/>
    </source>
</evidence>
<dbReference type="EMBL" id="CAJHJG010002349">
    <property type="protein sequence ID" value="CAD6919656.1"/>
    <property type="molecule type" value="Genomic_DNA"/>
</dbReference>
<feature type="compositionally biased region" description="Polar residues" evidence="1">
    <location>
        <begin position="65"/>
        <end position="83"/>
    </location>
</feature>
<protein>
    <submittedName>
        <fullName evidence="3">Uncharacterized protein</fullName>
    </submittedName>
</protein>
<proteinExistence type="predicted"/>
<evidence type="ECO:0000313" key="3">
    <source>
        <dbReference type="EMBL" id="KAE8242451.1"/>
    </source>
</evidence>
<feature type="region of interest" description="Disordered" evidence="1">
    <location>
        <begin position="1"/>
        <end position="135"/>
    </location>
</feature>
<dbReference type="EMBL" id="LWDD02002181">
    <property type="protein sequence ID" value="KAE8242451.1"/>
    <property type="molecule type" value="Genomic_DNA"/>
</dbReference>
<evidence type="ECO:0000256" key="1">
    <source>
        <dbReference type="SAM" id="MobiDB-lite"/>
    </source>
</evidence>
<feature type="compositionally biased region" description="Basic and acidic residues" evidence="1">
    <location>
        <begin position="105"/>
        <end position="119"/>
    </location>
</feature>
<reference evidence="2" key="3">
    <citation type="submission" date="2020-10" db="EMBL/GenBank/DDBJ databases">
        <authorList>
            <person name="Sedaghatjoo S."/>
        </authorList>
    </citation>
    <scope>NUCLEOTIDE SEQUENCE</scope>
    <source>
        <strain evidence="2">AZH3</strain>
    </source>
</reference>
<accession>A0A177T6K1</accession>
<organism evidence="3 4">
    <name type="scientific">Tilletia caries</name>
    <name type="common">wheat bunt fungus</name>
    <dbReference type="NCBI Taxonomy" id="13290"/>
    <lineage>
        <taxon>Eukaryota</taxon>
        <taxon>Fungi</taxon>
        <taxon>Dikarya</taxon>
        <taxon>Basidiomycota</taxon>
        <taxon>Ustilaginomycotina</taxon>
        <taxon>Exobasidiomycetes</taxon>
        <taxon>Tilletiales</taxon>
        <taxon>Tilletiaceae</taxon>
        <taxon>Tilletia</taxon>
    </lineage>
</organism>
<keyword evidence="5" id="KW-1185">Reference proteome</keyword>
<dbReference type="Proteomes" id="UP000836402">
    <property type="component" value="Unassembled WGS sequence"/>
</dbReference>
<feature type="compositionally biased region" description="Low complexity" evidence="1">
    <location>
        <begin position="94"/>
        <end position="103"/>
    </location>
</feature>
<dbReference type="Proteomes" id="UP000077671">
    <property type="component" value="Unassembled WGS sequence"/>
</dbReference>
<name>A0A177T6K1_9BASI</name>
<gene>
    <name evidence="3" type="ORF">A4X03_0g8032</name>
    <name evidence="2" type="ORF">JKIAZH3_G6866</name>
</gene>
<dbReference type="AlphaFoldDB" id="A0A177T6K1"/>
<comment type="caution">
    <text evidence="3">The sequence shown here is derived from an EMBL/GenBank/DDBJ whole genome shotgun (WGS) entry which is preliminary data.</text>
</comment>